<name>A0ACB9NCY6_BAUVA</name>
<protein>
    <submittedName>
        <fullName evidence="1">Uncharacterized protein</fullName>
    </submittedName>
</protein>
<accession>A0ACB9NCY6</accession>
<organism evidence="1 2">
    <name type="scientific">Bauhinia variegata</name>
    <name type="common">Purple orchid tree</name>
    <name type="synonym">Phanera variegata</name>
    <dbReference type="NCBI Taxonomy" id="167791"/>
    <lineage>
        <taxon>Eukaryota</taxon>
        <taxon>Viridiplantae</taxon>
        <taxon>Streptophyta</taxon>
        <taxon>Embryophyta</taxon>
        <taxon>Tracheophyta</taxon>
        <taxon>Spermatophyta</taxon>
        <taxon>Magnoliopsida</taxon>
        <taxon>eudicotyledons</taxon>
        <taxon>Gunneridae</taxon>
        <taxon>Pentapetalae</taxon>
        <taxon>rosids</taxon>
        <taxon>fabids</taxon>
        <taxon>Fabales</taxon>
        <taxon>Fabaceae</taxon>
        <taxon>Cercidoideae</taxon>
        <taxon>Cercideae</taxon>
        <taxon>Bauhiniinae</taxon>
        <taxon>Bauhinia</taxon>
    </lineage>
</organism>
<keyword evidence="2" id="KW-1185">Reference proteome</keyword>
<sequence length="301" mass="33598">MLQELQIQRCPKLISTLPENLPCLDRLVISACQVLEDSLPWVPRLRELELTGCDSFKSLPGKMIQGNTCLQTVAIRNCSSLVTIPEGGLSSTLRSLDIYECRNLKLFPHQHLQGQHHCISLERLHLKYCCNSLISFPLSFFTKLEDLRLQDCNNLQVISNAPESLPYLRKLKLKECSKLVLFPEGGLPTPMLESLSISRCANISPYATWGLEMMASLASLSISGLTGFTSLEHTGIQCLSSLKILKIKDCKTLESLPLEALATSLSHLTIRACPLLQQRCKRDSGDYWNLISCIPSIVIED</sequence>
<dbReference type="Proteomes" id="UP000828941">
    <property type="component" value="Chromosome 7"/>
</dbReference>
<dbReference type="EMBL" id="CM039432">
    <property type="protein sequence ID" value="KAI4333061.1"/>
    <property type="molecule type" value="Genomic_DNA"/>
</dbReference>
<evidence type="ECO:0000313" key="1">
    <source>
        <dbReference type="EMBL" id="KAI4333061.1"/>
    </source>
</evidence>
<evidence type="ECO:0000313" key="2">
    <source>
        <dbReference type="Proteomes" id="UP000828941"/>
    </source>
</evidence>
<reference evidence="1 2" key="1">
    <citation type="journal article" date="2022" name="DNA Res.">
        <title>Chromosomal-level genome assembly of the orchid tree Bauhinia variegata (Leguminosae; Cercidoideae) supports the allotetraploid origin hypothesis of Bauhinia.</title>
        <authorList>
            <person name="Zhong Y."/>
            <person name="Chen Y."/>
            <person name="Zheng D."/>
            <person name="Pang J."/>
            <person name="Liu Y."/>
            <person name="Luo S."/>
            <person name="Meng S."/>
            <person name="Qian L."/>
            <person name="Wei D."/>
            <person name="Dai S."/>
            <person name="Zhou R."/>
        </authorList>
    </citation>
    <scope>NUCLEOTIDE SEQUENCE [LARGE SCALE GENOMIC DNA]</scope>
    <source>
        <strain evidence="1">BV-YZ2020</strain>
    </source>
</reference>
<gene>
    <name evidence="1" type="ORF">L6164_017914</name>
</gene>
<proteinExistence type="predicted"/>
<comment type="caution">
    <text evidence="1">The sequence shown here is derived from an EMBL/GenBank/DDBJ whole genome shotgun (WGS) entry which is preliminary data.</text>
</comment>